<dbReference type="Proteomes" id="UP000376575">
    <property type="component" value="Unassembled WGS sequence"/>
</dbReference>
<dbReference type="AlphaFoldDB" id="A0A5J4F680"/>
<dbReference type="EMBL" id="BJKP01000007">
    <property type="protein sequence ID" value="GEA26591.1"/>
    <property type="molecule type" value="Genomic_DNA"/>
</dbReference>
<dbReference type="GeneID" id="98280493"/>
<name>A0A5J4F680_MICAE</name>
<sequence>MKTQTTAELNRTTEVAFAGLPASHLKTFTFDNGQEFSGYEQAAGLGVE</sequence>
<comment type="caution">
    <text evidence="1">The sequence shown here is derived from an EMBL/GenBank/DDBJ whole genome shotgun (WGS) entry which is preliminary data.</text>
</comment>
<evidence type="ECO:0000313" key="1">
    <source>
        <dbReference type="EMBL" id="GEA26591.1"/>
    </source>
</evidence>
<accession>A0A5J4F680</accession>
<reference evidence="1 2" key="1">
    <citation type="journal article" date="2019" name="FEMS Microbiol. Lett.">
        <title>A novel salt-tolerant genotype illuminates the sucrose gene evolution in freshwater bloom-forming cyanobacterium Microcystis aeruginosa.</title>
        <authorList>
            <person name="Tanabe Y."/>
            <person name="Yamaguchi H."/>
            <person name="Sano T."/>
            <person name="Kawachi M."/>
        </authorList>
    </citation>
    <scope>NUCLEOTIDE SEQUENCE [LARGE SCALE GENOMIC DNA]</scope>
    <source>
        <strain evidence="1 2">NIES-4325</strain>
    </source>
</reference>
<evidence type="ECO:0000313" key="2">
    <source>
        <dbReference type="Proteomes" id="UP000376575"/>
    </source>
</evidence>
<protein>
    <submittedName>
        <fullName evidence="1">Uncharacterized protein</fullName>
    </submittedName>
</protein>
<proteinExistence type="predicted"/>
<dbReference type="RefSeq" id="WP_155726695.1">
    <property type="nucleotide sequence ID" value="NZ_BJKP01000007.1"/>
</dbReference>
<gene>
    <name evidence="1" type="ORF">MiAbW_01144</name>
</gene>
<organism evidence="1 2">
    <name type="scientific">Microcystis aeruginosa NIES-4325</name>
    <dbReference type="NCBI Taxonomy" id="2569534"/>
    <lineage>
        <taxon>Bacteria</taxon>
        <taxon>Bacillati</taxon>
        <taxon>Cyanobacteriota</taxon>
        <taxon>Cyanophyceae</taxon>
        <taxon>Oscillatoriophycideae</taxon>
        <taxon>Chroococcales</taxon>
        <taxon>Microcystaceae</taxon>
        <taxon>Microcystis</taxon>
    </lineage>
</organism>